<proteinExistence type="predicted"/>
<gene>
    <name evidence="1" type="ORF">LEP1GSC124_3280</name>
</gene>
<dbReference type="Proteomes" id="UP000012117">
    <property type="component" value="Unassembled WGS sequence"/>
</dbReference>
<organism evidence="1 2">
    <name type="scientific">Leptospira interrogans serovar Pyrogenes str. 200701872</name>
    <dbReference type="NCBI Taxonomy" id="1193029"/>
    <lineage>
        <taxon>Bacteria</taxon>
        <taxon>Pseudomonadati</taxon>
        <taxon>Spirochaetota</taxon>
        <taxon>Spirochaetia</taxon>
        <taxon>Leptospirales</taxon>
        <taxon>Leptospiraceae</taxon>
        <taxon>Leptospira</taxon>
    </lineage>
</organism>
<sequence>MKDFPKTSTFQNLFELPSLNVRRFFILLHEINLIYYNLLNILPAFRELPDRRFVHNVGKTLYTNIFVYSIKSFRAFCVVWVKKRKIYPT</sequence>
<dbReference type="BioCyc" id="LINT1193029:G11R4-1334-MONOMER"/>
<dbReference type="EMBL" id="AKWN02000341">
    <property type="protein sequence ID" value="EMP06488.1"/>
    <property type="molecule type" value="Genomic_DNA"/>
</dbReference>
<evidence type="ECO:0000313" key="2">
    <source>
        <dbReference type="Proteomes" id="UP000012117"/>
    </source>
</evidence>
<dbReference type="AlphaFoldDB" id="M6ZJ38"/>
<name>M6ZJ38_LEPIR</name>
<accession>M6ZJ38</accession>
<reference evidence="1 2" key="1">
    <citation type="submission" date="2013-01" db="EMBL/GenBank/DDBJ databases">
        <authorList>
            <person name="Harkins D.M."/>
            <person name="Durkin A.S."/>
            <person name="Brinkac L.M."/>
            <person name="Haft D.H."/>
            <person name="Selengut J.D."/>
            <person name="Sanka R."/>
            <person name="DePew J."/>
            <person name="Purushe J."/>
            <person name="Picardeau M."/>
            <person name="Werts C."/>
            <person name="Goarant C."/>
            <person name="Vinetz J.M."/>
            <person name="Sutton G.G."/>
            <person name="Nierman W.C."/>
            <person name="Fouts D.E."/>
        </authorList>
    </citation>
    <scope>NUCLEOTIDE SEQUENCE [LARGE SCALE GENOMIC DNA]</scope>
    <source>
        <strain evidence="1 2">200701872</strain>
    </source>
</reference>
<comment type="caution">
    <text evidence="1">The sequence shown here is derived from an EMBL/GenBank/DDBJ whole genome shotgun (WGS) entry which is preliminary data.</text>
</comment>
<protein>
    <submittedName>
        <fullName evidence="1">Uncharacterized protein</fullName>
    </submittedName>
</protein>
<evidence type="ECO:0000313" key="1">
    <source>
        <dbReference type="EMBL" id="EMP06488.1"/>
    </source>
</evidence>